<evidence type="ECO:0000313" key="1">
    <source>
        <dbReference type="EMBL" id="CAK9021872.1"/>
    </source>
</evidence>
<keyword evidence="2" id="KW-1185">Reference proteome</keyword>
<name>A0ABP0K5L7_9DINO</name>
<reference evidence="1 2" key="1">
    <citation type="submission" date="2024-02" db="EMBL/GenBank/DDBJ databases">
        <authorList>
            <person name="Chen Y."/>
            <person name="Shah S."/>
            <person name="Dougan E. K."/>
            <person name="Thang M."/>
            <person name="Chan C."/>
        </authorList>
    </citation>
    <scope>NUCLEOTIDE SEQUENCE [LARGE SCALE GENOMIC DNA]</scope>
</reference>
<protein>
    <submittedName>
        <fullName evidence="1">Uncharacterized protein</fullName>
    </submittedName>
</protein>
<gene>
    <name evidence="1" type="ORF">SCF082_LOCUS15536</name>
</gene>
<sequence>MTHTSTATWGQAMMLWHLQQQLFANELGDPLQISVMMKESQVKTLAGKHEVLVVANVLASKVEAFRAAVQQLIWRREVPNEVFVVPESFASSKKAIRKQRQARQRARVLFVAMTQDAPDSAVPLGQVAVFVTGKLQPSKDLKKDWDDGSNMGTIKEVALAVVNSLSPEGRVPSDKVSEL</sequence>
<comment type="caution">
    <text evidence="1">The sequence shown here is derived from an EMBL/GenBank/DDBJ whole genome shotgun (WGS) entry which is preliminary data.</text>
</comment>
<proteinExistence type="predicted"/>
<accession>A0ABP0K5L7</accession>
<dbReference type="EMBL" id="CAXAMM010009979">
    <property type="protein sequence ID" value="CAK9021872.1"/>
    <property type="molecule type" value="Genomic_DNA"/>
</dbReference>
<organism evidence="1 2">
    <name type="scientific">Durusdinium trenchii</name>
    <dbReference type="NCBI Taxonomy" id="1381693"/>
    <lineage>
        <taxon>Eukaryota</taxon>
        <taxon>Sar</taxon>
        <taxon>Alveolata</taxon>
        <taxon>Dinophyceae</taxon>
        <taxon>Suessiales</taxon>
        <taxon>Symbiodiniaceae</taxon>
        <taxon>Durusdinium</taxon>
    </lineage>
</organism>
<evidence type="ECO:0000313" key="2">
    <source>
        <dbReference type="Proteomes" id="UP001642464"/>
    </source>
</evidence>
<dbReference type="Proteomes" id="UP001642464">
    <property type="component" value="Unassembled WGS sequence"/>
</dbReference>